<dbReference type="InterPro" id="IPR029787">
    <property type="entry name" value="Nucleotide_cyclase"/>
</dbReference>
<dbReference type="EMBL" id="JAKIKT010000008">
    <property type="protein sequence ID" value="MCL2915772.1"/>
    <property type="molecule type" value="Genomic_DNA"/>
</dbReference>
<dbReference type="SUPFAM" id="SSF55073">
    <property type="entry name" value="Nucleotide cyclase"/>
    <property type="match status" value="1"/>
</dbReference>
<dbReference type="Pfam" id="PF00990">
    <property type="entry name" value="GGDEF"/>
    <property type="match status" value="1"/>
</dbReference>
<protein>
    <submittedName>
        <fullName evidence="2">Diguanylate cyclase</fullName>
        <ecNumber evidence="2">2.7.7.65</ecNumber>
    </submittedName>
</protein>
<evidence type="ECO:0000259" key="1">
    <source>
        <dbReference type="SMART" id="SM00267"/>
    </source>
</evidence>
<proteinExistence type="predicted"/>
<dbReference type="InterPro" id="IPR000160">
    <property type="entry name" value="GGDEF_dom"/>
</dbReference>
<dbReference type="NCBIfam" id="TIGR00254">
    <property type="entry name" value="GGDEF"/>
    <property type="match status" value="1"/>
</dbReference>
<name>A0ABT0NDB3_9GAMM</name>
<dbReference type="Gene3D" id="3.30.70.270">
    <property type="match status" value="1"/>
</dbReference>
<keyword evidence="3" id="KW-1185">Reference proteome</keyword>
<dbReference type="SMART" id="SM00267">
    <property type="entry name" value="GGDEF"/>
    <property type="match status" value="1"/>
</dbReference>
<dbReference type="GO" id="GO:0052621">
    <property type="term" value="F:diguanylate cyclase activity"/>
    <property type="evidence" value="ECO:0007669"/>
    <property type="project" value="UniProtKB-EC"/>
</dbReference>
<feature type="domain" description="GGDEF" evidence="1">
    <location>
        <begin position="1"/>
        <end position="165"/>
    </location>
</feature>
<evidence type="ECO:0000313" key="2">
    <source>
        <dbReference type="EMBL" id="MCL2915772.1"/>
    </source>
</evidence>
<accession>A0ABT0NDB3</accession>
<dbReference type="Proteomes" id="UP001202831">
    <property type="component" value="Unassembled WGS sequence"/>
</dbReference>
<dbReference type="InterPro" id="IPR043128">
    <property type="entry name" value="Rev_trsase/Diguanyl_cyclase"/>
</dbReference>
<evidence type="ECO:0000313" key="3">
    <source>
        <dbReference type="Proteomes" id="UP001202831"/>
    </source>
</evidence>
<reference evidence="2 3" key="1">
    <citation type="submission" date="2022-01" db="EMBL/GenBank/DDBJ databases">
        <title>Whole genome-based taxonomy of the Shewanellaceae.</title>
        <authorList>
            <person name="Martin-Rodriguez A.J."/>
        </authorList>
    </citation>
    <scope>NUCLEOTIDE SEQUENCE [LARGE SCALE GENOMIC DNA]</scope>
    <source>
        <strain evidence="2 3">DSM 21332</strain>
    </source>
</reference>
<organism evidence="2 3">
    <name type="scientific">Shewanella corallii</name>
    <dbReference type="NCBI Taxonomy" id="560080"/>
    <lineage>
        <taxon>Bacteria</taxon>
        <taxon>Pseudomonadati</taxon>
        <taxon>Pseudomonadota</taxon>
        <taxon>Gammaproteobacteria</taxon>
        <taxon>Alteromonadales</taxon>
        <taxon>Shewanellaceae</taxon>
        <taxon>Shewanella</taxon>
    </lineage>
</organism>
<sequence>MIFSFRNSGFRDPETGVYNQTYFLEVFNREWHRHLREKEQLTLVFLRPHLHETYHHPGLLESLTNNIEKCLLRATDMIARLDDDLFAIGLFNISDHGIEIVVERIEQCMDTFVQEYERDHSFSLGYKIAAVGCRPTREKSLETLFEKVDQLSDELEHNANQHLLSSM</sequence>
<dbReference type="RefSeq" id="WP_249250333.1">
    <property type="nucleotide sequence ID" value="NZ_JAKIKT010000008.1"/>
</dbReference>
<keyword evidence="2" id="KW-0808">Transferase</keyword>
<comment type="caution">
    <text evidence="2">The sequence shown here is derived from an EMBL/GenBank/DDBJ whole genome shotgun (WGS) entry which is preliminary data.</text>
</comment>
<gene>
    <name evidence="2" type="ORF">L2725_18620</name>
</gene>
<dbReference type="EC" id="2.7.7.65" evidence="2"/>
<keyword evidence="2" id="KW-0548">Nucleotidyltransferase</keyword>